<dbReference type="GO" id="GO:0003676">
    <property type="term" value="F:nucleic acid binding"/>
    <property type="evidence" value="ECO:0007669"/>
    <property type="project" value="InterPro"/>
</dbReference>
<dbReference type="InterPro" id="IPR036855">
    <property type="entry name" value="Znf_CCCH_sf"/>
</dbReference>
<keyword evidence="3 8" id="KW-0479">Metal-binding</keyword>
<dbReference type="InterPro" id="IPR035979">
    <property type="entry name" value="RBD_domain_sf"/>
</dbReference>
<dbReference type="GO" id="GO:0097039">
    <property type="term" value="P:protein linear polyubiquitination"/>
    <property type="evidence" value="ECO:0007669"/>
    <property type="project" value="TreeGrafter"/>
</dbReference>
<gene>
    <name evidence="13" type="ORF">PRK78_002541</name>
</gene>
<evidence type="ECO:0000256" key="9">
    <source>
        <dbReference type="SAM" id="MobiDB-lite"/>
    </source>
</evidence>
<feature type="domain" description="RING-type" evidence="12">
    <location>
        <begin position="647"/>
        <end position="858"/>
    </location>
</feature>
<dbReference type="InterPro" id="IPR013083">
    <property type="entry name" value="Znf_RING/FYVE/PHD"/>
</dbReference>
<feature type="compositionally biased region" description="Basic and acidic residues" evidence="9">
    <location>
        <begin position="84"/>
        <end position="95"/>
    </location>
</feature>
<evidence type="ECO:0000313" key="13">
    <source>
        <dbReference type="EMBL" id="WEW57081.1"/>
    </source>
</evidence>
<evidence type="ECO:0000313" key="14">
    <source>
        <dbReference type="Proteomes" id="UP001219355"/>
    </source>
</evidence>
<evidence type="ECO:0000256" key="8">
    <source>
        <dbReference type="PROSITE-ProRule" id="PRU00723"/>
    </source>
</evidence>
<comment type="pathway">
    <text evidence="1">Protein modification; protein ubiquitination.</text>
</comment>
<dbReference type="CDD" id="cd00590">
    <property type="entry name" value="RRM_SF"/>
    <property type="match status" value="1"/>
</dbReference>
<organism evidence="13 14">
    <name type="scientific">Emydomyces testavorans</name>
    <dbReference type="NCBI Taxonomy" id="2070801"/>
    <lineage>
        <taxon>Eukaryota</taxon>
        <taxon>Fungi</taxon>
        <taxon>Dikarya</taxon>
        <taxon>Ascomycota</taxon>
        <taxon>Pezizomycotina</taxon>
        <taxon>Eurotiomycetes</taxon>
        <taxon>Eurotiomycetidae</taxon>
        <taxon>Onygenales</taxon>
        <taxon>Nannizziopsiaceae</taxon>
        <taxon>Emydomyces</taxon>
    </lineage>
</organism>
<accession>A0AAF0DGG3</accession>
<dbReference type="PANTHER" id="PTHR22770:SF13">
    <property type="entry name" value="RING-TYPE DOMAIN-CONTAINING PROTEIN"/>
    <property type="match status" value="1"/>
</dbReference>
<feature type="domain" description="C3H1-type" evidence="11">
    <location>
        <begin position="46"/>
        <end position="73"/>
    </location>
</feature>
<dbReference type="CDD" id="cd20335">
    <property type="entry name" value="BRcat_RBR"/>
    <property type="match status" value="1"/>
</dbReference>
<keyword evidence="2" id="KW-0808">Transferase</keyword>
<dbReference type="InterPro" id="IPR044066">
    <property type="entry name" value="TRIAD_supradom"/>
</dbReference>
<dbReference type="InterPro" id="IPR002867">
    <property type="entry name" value="IBR_dom"/>
</dbReference>
<feature type="region of interest" description="Disordered" evidence="9">
    <location>
        <begin position="77"/>
        <end position="98"/>
    </location>
</feature>
<evidence type="ECO:0000256" key="6">
    <source>
        <dbReference type="ARBA" id="ARBA00022786"/>
    </source>
</evidence>
<evidence type="ECO:0000256" key="2">
    <source>
        <dbReference type="ARBA" id="ARBA00022679"/>
    </source>
</evidence>
<dbReference type="Gene3D" id="1.20.120.1750">
    <property type="match status" value="1"/>
</dbReference>
<dbReference type="GO" id="GO:0004842">
    <property type="term" value="F:ubiquitin-protein transferase activity"/>
    <property type="evidence" value="ECO:0007669"/>
    <property type="project" value="TreeGrafter"/>
</dbReference>
<sequence>MNMIACKYFAQGRCTKGGNCPFWHNPNTQEPKIPNLIAKTVQPHASTKAPPCKYFAQGYCSRGEQCRFDHSNCADLSPAAAPPDDSHTKPQEDSRGSVPCKFHIQGTCKNGEKCPFLHEERPVPAPNESMEDEKDNFARTIGGALVQFEDGGRVAEIILPSDFSAVHIAGLPFDYTAIAVATLLTNIGAPVPETSIRVFRDNDGKQAHADITVKDKAFAAKVSSEATLKDAQVLLGAGLQISEAPVRLPGMSFRRIDGRKIHCSWHRPTRTVWLNFGNKDIAQRVSDKFKKGVYTIQNSTVKSSSVQSAGGIGHNPMAYTVILSHVPAEASEFLIKASIRQAGDRPRHIELGKPSYPVGNEAVAEQLRSRLSDFGGLELFEMQPSEGKKRYKATARFQNETAATEAVRAMNGHPQVFLGNGKIDMKVAYSIKEKVRTATYDILSDQLWELQNKPEWQAKGVRFQFYRNSDRLEIFTTLKIEADTPKAAAEANSAIQKITSGIIARTSDGTHLWCTSFKSNSSSYLKVKSLEKELGIQIVRDKRNQQLRFLGSPTSCKTAIAKIQHIMDADSSVQAHEIMLEPQNLQWACNGGFRNIATTLGDNIASFDIVSNPKRIVIRGSQEQYDLAMAVMQGKYVVKPTKVSRSEDSTCSICWTDAENPVATLCGHVYCLECFENLCLSGDAGNEYTVICQGAMGKCNKLLALAELQNHLSSSALEGVLETSFRSYVTKNPQLLRYCPTADCGAVYRVTSQPYAHYCSSCFELICTACHNQHPGEMTCAEYKDIASGGYEAFERLKKEMNMKDCPRCGVTMDKIEGCNHMTCRCGAHVCWVCLADFRTSGECYAHMNKAHGGIGLDHLQQIGF</sequence>
<evidence type="ECO:0000259" key="11">
    <source>
        <dbReference type="PROSITE" id="PS50103"/>
    </source>
</evidence>
<dbReference type="SUPFAM" id="SSF57850">
    <property type="entry name" value="RING/U-box"/>
    <property type="match status" value="2"/>
</dbReference>
<dbReference type="GO" id="GO:0008270">
    <property type="term" value="F:zinc ion binding"/>
    <property type="evidence" value="ECO:0007669"/>
    <property type="project" value="UniProtKB-KW"/>
</dbReference>
<proteinExistence type="predicted"/>
<dbReference type="InterPro" id="IPR051628">
    <property type="entry name" value="LUBAC_E3_Ligases"/>
</dbReference>
<dbReference type="PROSITE" id="PS50089">
    <property type="entry name" value="ZF_RING_2"/>
    <property type="match status" value="1"/>
</dbReference>
<dbReference type="SUPFAM" id="SSF54928">
    <property type="entry name" value="RNA-binding domain, RBD"/>
    <property type="match status" value="1"/>
</dbReference>
<dbReference type="AlphaFoldDB" id="A0AAF0DGG3"/>
<evidence type="ECO:0000259" key="10">
    <source>
        <dbReference type="PROSITE" id="PS50089"/>
    </source>
</evidence>
<evidence type="ECO:0000256" key="4">
    <source>
        <dbReference type="ARBA" id="ARBA00022737"/>
    </source>
</evidence>
<dbReference type="Gene3D" id="3.30.1370.210">
    <property type="match status" value="1"/>
</dbReference>
<dbReference type="PANTHER" id="PTHR22770">
    <property type="entry name" value="UBIQUITIN CONJUGATING ENZYME 7 INTERACTING PROTEIN-RELATED"/>
    <property type="match status" value="1"/>
</dbReference>
<dbReference type="SMART" id="SM00356">
    <property type="entry name" value="ZnF_C3H1"/>
    <property type="match status" value="3"/>
</dbReference>
<keyword evidence="4" id="KW-0677">Repeat</keyword>
<evidence type="ECO:0000256" key="3">
    <source>
        <dbReference type="ARBA" id="ARBA00022723"/>
    </source>
</evidence>
<evidence type="ECO:0000256" key="7">
    <source>
        <dbReference type="ARBA" id="ARBA00022833"/>
    </source>
</evidence>
<dbReference type="CDD" id="cd22585">
    <property type="entry name" value="Rcat_RBR_DEAH12-like"/>
    <property type="match status" value="1"/>
</dbReference>
<dbReference type="GO" id="GO:0043161">
    <property type="term" value="P:proteasome-mediated ubiquitin-dependent protein catabolic process"/>
    <property type="evidence" value="ECO:0007669"/>
    <property type="project" value="TreeGrafter"/>
</dbReference>
<reference evidence="13" key="1">
    <citation type="submission" date="2023-03" db="EMBL/GenBank/DDBJ databases">
        <title>Emydomyces testavorans Genome Sequence.</title>
        <authorList>
            <person name="Hoyer L."/>
        </authorList>
    </citation>
    <scope>NUCLEOTIDE SEQUENCE</scope>
    <source>
        <strain evidence="13">16-2883</strain>
    </source>
</reference>
<feature type="domain" description="C3H1-type" evidence="11">
    <location>
        <begin position="94"/>
        <end position="121"/>
    </location>
</feature>
<feature type="zinc finger region" description="C3H1-type" evidence="8">
    <location>
        <begin position="94"/>
        <end position="121"/>
    </location>
</feature>
<keyword evidence="7 8" id="KW-0862">Zinc</keyword>
<dbReference type="Gene3D" id="3.30.40.10">
    <property type="entry name" value="Zinc/RING finger domain, C3HC4 (zinc finger)"/>
    <property type="match status" value="1"/>
</dbReference>
<dbReference type="Proteomes" id="UP001219355">
    <property type="component" value="Chromosome 2"/>
</dbReference>
<feature type="zinc finger region" description="C3H1-type" evidence="8">
    <location>
        <begin position="1"/>
        <end position="27"/>
    </location>
</feature>
<dbReference type="InterPro" id="IPR000571">
    <property type="entry name" value="Znf_CCCH"/>
</dbReference>
<keyword evidence="5 8" id="KW-0863">Zinc-finger</keyword>
<evidence type="ECO:0000256" key="1">
    <source>
        <dbReference type="ARBA" id="ARBA00004906"/>
    </source>
</evidence>
<dbReference type="Pfam" id="PF26200">
    <property type="entry name" value="Rcat_RNF216"/>
    <property type="match status" value="1"/>
</dbReference>
<dbReference type="SMART" id="SM00647">
    <property type="entry name" value="IBR"/>
    <property type="match status" value="2"/>
</dbReference>
<protein>
    <submittedName>
        <fullName evidence="13">Uncharacterized protein</fullName>
    </submittedName>
</protein>
<dbReference type="Pfam" id="PF14608">
    <property type="entry name" value="zf-CCCH_2"/>
    <property type="match status" value="1"/>
</dbReference>
<dbReference type="Gene3D" id="4.10.1000.10">
    <property type="entry name" value="Zinc finger, CCCH-type"/>
    <property type="match status" value="1"/>
</dbReference>
<dbReference type="PROSITE" id="PS50103">
    <property type="entry name" value="ZF_C3H1"/>
    <property type="match status" value="3"/>
</dbReference>
<dbReference type="InterPro" id="IPR001841">
    <property type="entry name" value="Znf_RING"/>
</dbReference>
<dbReference type="Pfam" id="PF00642">
    <property type="entry name" value="zf-CCCH"/>
    <property type="match status" value="2"/>
</dbReference>
<dbReference type="GO" id="GO:0000151">
    <property type="term" value="C:ubiquitin ligase complex"/>
    <property type="evidence" value="ECO:0007669"/>
    <property type="project" value="TreeGrafter"/>
</dbReference>
<name>A0AAF0DGG3_9EURO</name>
<dbReference type="EMBL" id="CP120628">
    <property type="protein sequence ID" value="WEW57081.1"/>
    <property type="molecule type" value="Genomic_DNA"/>
</dbReference>
<feature type="domain" description="C3H1-type" evidence="11">
    <location>
        <begin position="1"/>
        <end position="27"/>
    </location>
</feature>
<evidence type="ECO:0000259" key="12">
    <source>
        <dbReference type="PROSITE" id="PS51873"/>
    </source>
</evidence>
<feature type="zinc finger region" description="C3H1-type" evidence="8">
    <location>
        <begin position="46"/>
        <end position="73"/>
    </location>
</feature>
<feature type="domain" description="RING-type" evidence="10">
    <location>
        <begin position="651"/>
        <end position="692"/>
    </location>
</feature>
<evidence type="ECO:0000256" key="5">
    <source>
        <dbReference type="ARBA" id="ARBA00022771"/>
    </source>
</evidence>
<dbReference type="SUPFAM" id="SSF90229">
    <property type="entry name" value="CCCH zinc finger"/>
    <property type="match status" value="3"/>
</dbReference>
<keyword evidence="6" id="KW-0833">Ubl conjugation pathway</keyword>
<dbReference type="PROSITE" id="PS51873">
    <property type="entry name" value="TRIAD"/>
    <property type="match status" value="1"/>
</dbReference>
<dbReference type="Pfam" id="PF01485">
    <property type="entry name" value="IBR"/>
    <property type="match status" value="1"/>
</dbReference>
<keyword evidence="14" id="KW-1185">Reference proteome</keyword>
<dbReference type="GO" id="GO:0043130">
    <property type="term" value="F:ubiquitin binding"/>
    <property type="evidence" value="ECO:0007669"/>
    <property type="project" value="TreeGrafter"/>
</dbReference>